<accession>A0A0P1AIG8</accession>
<evidence type="ECO:0000313" key="2">
    <source>
        <dbReference type="Proteomes" id="UP000054928"/>
    </source>
</evidence>
<dbReference type="GeneID" id="36406332"/>
<protein>
    <submittedName>
        <fullName evidence="1">Uncharacterized protein</fullName>
    </submittedName>
</protein>
<reference evidence="2" key="1">
    <citation type="submission" date="2014-09" db="EMBL/GenBank/DDBJ databases">
        <authorList>
            <person name="Sharma Rahul"/>
            <person name="Thines Marco"/>
        </authorList>
    </citation>
    <scope>NUCLEOTIDE SEQUENCE [LARGE SCALE GENOMIC DNA]</scope>
</reference>
<name>A0A0P1AIG8_PLAHL</name>
<keyword evidence="2" id="KW-1185">Reference proteome</keyword>
<proteinExistence type="predicted"/>
<evidence type="ECO:0000313" key="1">
    <source>
        <dbReference type="EMBL" id="CEG41112.1"/>
    </source>
</evidence>
<dbReference type="AlphaFoldDB" id="A0A0P1AIG8"/>
<organism evidence="1 2">
    <name type="scientific">Plasmopara halstedii</name>
    <name type="common">Downy mildew of sunflower</name>
    <dbReference type="NCBI Taxonomy" id="4781"/>
    <lineage>
        <taxon>Eukaryota</taxon>
        <taxon>Sar</taxon>
        <taxon>Stramenopiles</taxon>
        <taxon>Oomycota</taxon>
        <taxon>Peronosporomycetes</taxon>
        <taxon>Peronosporales</taxon>
        <taxon>Peronosporaceae</taxon>
        <taxon>Plasmopara</taxon>
    </lineage>
</organism>
<dbReference type="Proteomes" id="UP000054928">
    <property type="component" value="Unassembled WGS sequence"/>
</dbReference>
<sequence>MYQVDYIALKFKRFGVTAQRFTEVYSTTKRNFGGFAGLHHLRSTNQELTNGLCLKLFGHRCLSVRRAGPTARWGGVDTVFTLGSRVRHMLAQSKCMSAVLNNKREADCKTFPVFKFFNNQAKNRDEQLRLIDTLAPIY</sequence>
<dbReference type="RefSeq" id="XP_024577481.1">
    <property type="nucleotide sequence ID" value="XM_024726845.1"/>
</dbReference>
<dbReference type="EMBL" id="CCYD01000524">
    <property type="protein sequence ID" value="CEG41112.1"/>
    <property type="molecule type" value="Genomic_DNA"/>
</dbReference>